<evidence type="ECO:0000256" key="4">
    <source>
        <dbReference type="ARBA" id="ARBA00022723"/>
    </source>
</evidence>
<evidence type="ECO:0000256" key="5">
    <source>
        <dbReference type="ARBA" id="ARBA00022801"/>
    </source>
</evidence>
<reference evidence="9 12" key="3">
    <citation type="submission" date="2019-12" db="EMBL/GenBank/DDBJ databases">
        <title>Draft Genome Sequences of Six Type Strains of the Genus Massilia.</title>
        <authorList>
            <person name="Miess H."/>
            <person name="Frediansyah A."/>
            <person name="Goeker M."/>
            <person name="Gross H."/>
        </authorList>
    </citation>
    <scope>NUCLEOTIDE SEQUENCE [LARGE SCALE GENOMIC DNA]</scope>
    <source>
        <strain evidence="9 12">DSM 26639</strain>
    </source>
</reference>
<evidence type="ECO:0000256" key="2">
    <source>
        <dbReference type="ARBA" id="ARBA00022649"/>
    </source>
</evidence>
<keyword evidence="4" id="KW-0479">Metal-binding</keyword>
<proteinExistence type="inferred from homology"/>
<keyword evidence="6" id="KW-0460">Magnesium</keyword>
<feature type="domain" description="PIN" evidence="8">
    <location>
        <begin position="4"/>
        <end position="121"/>
    </location>
</feature>
<dbReference type="EMBL" id="VLKW01000003">
    <property type="protein sequence ID" value="TWI48557.1"/>
    <property type="molecule type" value="Genomic_DNA"/>
</dbReference>
<evidence type="ECO:0000313" key="9">
    <source>
        <dbReference type="EMBL" id="QGZ39651.1"/>
    </source>
</evidence>
<dbReference type="SUPFAM" id="SSF88723">
    <property type="entry name" value="PIN domain-like"/>
    <property type="match status" value="1"/>
</dbReference>
<comment type="cofactor">
    <cofactor evidence="1">
        <name>Mg(2+)</name>
        <dbReference type="ChEBI" id="CHEBI:18420"/>
    </cofactor>
</comment>
<dbReference type="RefSeq" id="WP_145874341.1">
    <property type="nucleotide sequence ID" value="NZ_CP046904.1"/>
</dbReference>
<dbReference type="Proteomes" id="UP000315112">
    <property type="component" value="Unassembled WGS sequence"/>
</dbReference>
<sequence length="143" mass="16006">MSLILLDSNILIDLFNDLPAAEDEISYHDNIAISAITWTEVAVKFTPSEMMRFDSIVRDLPIYVLHTDDAIIREATHLRARSLVPMYGRRKLKTPDAIILATANVTGRIIVTRNGNDFAEARLPVRVPYQYSDGVVSRIAPAP</sequence>
<dbReference type="Pfam" id="PF01850">
    <property type="entry name" value="PIN"/>
    <property type="match status" value="1"/>
</dbReference>
<keyword evidence="5" id="KW-0378">Hydrolase</keyword>
<reference evidence="10" key="2">
    <citation type="submission" date="2019-07" db="EMBL/GenBank/DDBJ databases">
        <authorList>
            <person name="Whitman W."/>
            <person name="Huntemann M."/>
            <person name="Clum A."/>
            <person name="Pillay M."/>
            <person name="Palaniappan K."/>
            <person name="Varghese N."/>
            <person name="Mikhailova N."/>
            <person name="Stamatis D."/>
            <person name="Reddy T."/>
            <person name="Daum C."/>
            <person name="Shapiro N."/>
            <person name="Ivanova N."/>
            <person name="Kyrpides N."/>
            <person name="Woyke T."/>
        </authorList>
    </citation>
    <scope>NUCLEOTIDE SEQUENCE</scope>
    <source>
        <strain evidence="10">CGMCC 1.10685</strain>
    </source>
</reference>
<dbReference type="GO" id="GO:0016787">
    <property type="term" value="F:hydrolase activity"/>
    <property type="evidence" value="ECO:0007669"/>
    <property type="project" value="UniProtKB-KW"/>
</dbReference>
<dbReference type="GO" id="GO:0004518">
    <property type="term" value="F:nuclease activity"/>
    <property type="evidence" value="ECO:0007669"/>
    <property type="project" value="UniProtKB-KW"/>
</dbReference>
<reference evidence="10 11" key="1">
    <citation type="journal article" date="2015" name="Stand. Genomic Sci.">
        <title>Genomic Encyclopedia of Bacterial and Archaeal Type Strains, Phase III: the genomes of soil and plant-associated and newly described type strains.</title>
        <authorList>
            <person name="Whitman W.B."/>
            <person name="Woyke T."/>
            <person name="Klenk H.P."/>
            <person name="Zhou Y."/>
            <person name="Lilburn T.G."/>
            <person name="Beck B.J."/>
            <person name="De Vos P."/>
            <person name="Vandamme P."/>
            <person name="Eisen J.A."/>
            <person name="Garrity G."/>
            <person name="Hugenholtz P."/>
            <person name="Kyrpides N.C."/>
        </authorList>
    </citation>
    <scope>NUCLEOTIDE SEQUENCE [LARGE SCALE GENOMIC DNA]</scope>
    <source>
        <strain evidence="10 11">CGMCC 1.10685</strain>
    </source>
</reference>
<comment type="similarity">
    <text evidence="7">Belongs to the PINc/VapC protein family.</text>
</comment>
<evidence type="ECO:0000256" key="7">
    <source>
        <dbReference type="ARBA" id="ARBA00038093"/>
    </source>
</evidence>
<dbReference type="InterPro" id="IPR029060">
    <property type="entry name" value="PIN-like_dom_sf"/>
</dbReference>
<evidence type="ECO:0000313" key="11">
    <source>
        <dbReference type="Proteomes" id="UP000315112"/>
    </source>
</evidence>
<dbReference type="EMBL" id="CP046904">
    <property type="protein sequence ID" value="QGZ39651.1"/>
    <property type="molecule type" value="Genomic_DNA"/>
</dbReference>
<dbReference type="PANTHER" id="PTHR33653">
    <property type="entry name" value="RIBONUCLEASE VAPC2"/>
    <property type="match status" value="1"/>
</dbReference>
<dbReference type="InterPro" id="IPR002716">
    <property type="entry name" value="PIN_dom"/>
</dbReference>
<evidence type="ECO:0000256" key="6">
    <source>
        <dbReference type="ARBA" id="ARBA00022842"/>
    </source>
</evidence>
<gene>
    <name evidence="9" type="ORF">GO485_11745</name>
    <name evidence="10" type="ORF">IP92_01949</name>
</gene>
<dbReference type="OrthoDB" id="532510at2"/>
<keyword evidence="2" id="KW-1277">Toxin-antitoxin system</keyword>
<dbReference type="PANTHER" id="PTHR33653:SF1">
    <property type="entry name" value="RIBONUCLEASE VAPC2"/>
    <property type="match status" value="1"/>
</dbReference>
<dbReference type="InterPro" id="IPR050556">
    <property type="entry name" value="Type_II_TA_system_RNase"/>
</dbReference>
<dbReference type="Proteomes" id="UP000437862">
    <property type="component" value="Chromosome"/>
</dbReference>
<keyword evidence="12" id="KW-1185">Reference proteome</keyword>
<evidence type="ECO:0000256" key="1">
    <source>
        <dbReference type="ARBA" id="ARBA00001946"/>
    </source>
</evidence>
<keyword evidence="3" id="KW-0540">Nuclease</keyword>
<dbReference type="Gene3D" id="3.40.50.1010">
    <property type="entry name" value="5'-nuclease"/>
    <property type="match status" value="1"/>
</dbReference>
<evidence type="ECO:0000313" key="12">
    <source>
        <dbReference type="Proteomes" id="UP000437862"/>
    </source>
</evidence>
<accession>A0A562PVW8</accession>
<dbReference type="AlphaFoldDB" id="A0A562PVW8"/>
<name>A0A562PVW8_9BURK</name>
<evidence type="ECO:0000313" key="10">
    <source>
        <dbReference type="EMBL" id="TWI48557.1"/>
    </source>
</evidence>
<evidence type="ECO:0000259" key="8">
    <source>
        <dbReference type="Pfam" id="PF01850"/>
    </source>
</evidence>
<evidence type="ECO:0000256" key="3">
    <source>
        <dbReference type="ARBA" id="ARBA00022722"/>
    </source>
</evidence>
<protein>
    <submittedName>
        <fullName evidence="9">PIN domain-containing protein</fullName>
    </submittedName>
</protein>
<organism evidence="10 11">
    <name type="scientific">Pseudoduganella flava</name>
    <dbReference type="NCBI Taxonomy" id="871742"/>
    <lineage>
        <taxon>Bacteria</taxon>
        <taxon>Pseudomonadati</taxon>
        <taxon>Pseudomonadota</taxon>
        <taxon>Betaproteobacteria</taxon>
        <taxon>Burkholderiales</taxon>
        <taxon>Oxalobacteraceae</taxon>
        <taxon>Telluria group</taxon>
        <taxon>Pseudoduganella</taxon>
    </lineage>
</organism>
<dbReference type="GO" id="GO:0046872">
    <property type="term" value="F:metal ion binding"/>
    <property type="evidence" value="ECO:0007669"/>
    <property type="project" value="UniProtKB-KW"/>
</dbReference>